<feature type="domain" description="HTH marR-type" evidence="2">
    <location>
        <begin position="34"/>
        <end position="166"/>
    </location>
</feature>
<name>A0A1K2F7F3_STRAR</name>
<feature type="compositionally biased region" description="Polar residues" evidence="1">
    <location>
        <begin position="1"/>
        <end position="12"/>
    </location>
</feature>
<dbReference type="GO" id="GO:0006950">
    <property type="term" value="P:response to stress"/>
    <property type="evidence" value="ECO:0007669"/>
    <property type="project" value="TreeGrafter"/>
</dbReference>
<dbReference type="Gene3D" id="1.10.10.10">
    <property type="entry name" value="Winged helix-like DNA-binding domain superfamily/Winged helix DNA-binding domain"/>
    <property type="match status" value="1"/>
</dbReference>
<dbReference type="PROSITE" id="PS50995">
    <property type="entry name" value="HTH_MARR_2"/>
    <property type="match status" value="1"/>
</dbReference>
<dbReference type="InterPro" id="IPR036388">
    <property type="entry name" value="WH-like_DNA-bd_sf"/>
</dbReference>
<sequence length="169" mass="18832">MTASLNNQQDSCQCPKVGPLPPHTDRHDGRTNVSTSLLYLVKRTELAVRARLEELLKPAGVTALQYTALTVLDRHDGISAAQLARDSFVTAQSMADMVRALESRGLIRREPNPANRRERLILLAAPGRRLLSEYAEPARRLEERMTAGLSAKETDAFREALNEAWRTLS</sequence>
<dbReference type="PANTHER" id="PTHR33164:SF43">
    <property type="entry name" value="HTH-TYPE TRANSCRIPTIONAL REPRESSOR YETL"/>
    <property type="match status" value="1"/>
</dbReference>
<dbReference type="SMART" id="SM00347">
    <property type="entry name" value="HTH_MARR"/>
    <property type="match status" value="1"/>
</dbReference>
<dbReference type="EMBL" id="FPJO01000035">
    <property type="protein sequence ID" value="SFY43326.1"/>
    <property type="molecule type" value="Genomic_DNA"/>
</dbReference>
<gene>
    <name evidence="3" type="ORF">SAMN02787144_103543</name>
</gene>
<dbReference type="OrthoDB" id="3177763at2"/>
<dbReference type="GO" id="GO:0003700">
    <property type="term" value="F:DNA-binding transcription factor activity"/>
    <property type="evidence" value="ECO:0007669"/>
    <property type="project" value="InterPro"/>
</dbReference>
<protein>
    <submittedName>
        <fullName evidence="3">DNA-binding transcriptional regulator, MarR family</fullName>
    </submittedName>
</protein>
<dbReference type="InterPro" id="IPR000835">
    <property type="entry name" value="HTH_MarR-typ"/>
</dbReference>
<evidence type="ECO:0000259" key="2">
    <source>
        <dbReference type="PROSITE" id="PS50995"/>
    </source>
</evidence>
<proteinExistence type="predicted"/>
<dbReference type="GO" id="GO:0003677">
    <property type="term" value="F:DNA binding"/>
    <property type="evidence" value="ECO:0007669"/>
    <property type="project" value="UniProtKB-KW"/>
</dbReference>
<evidence type="ECO:0000256" key="1">
    <source>
        <dbReference type="SAM" id="MobiDB-lite"/>
    </source>
</evidence>
<dbReference type="STRING" id="1893.SAMN02787144_103543"/>
<dbReference type="SUPFAM" id="SSF46785">
    <property type="entry name" value="Winged helix' DNA-binding domain"/>
    <property type="match status" value="1"/>
</dbReference>
<dbReference type="Proteomes" id="UP000181909">
    <property type="component" value="Unassembled WGS sequence"/>
</dbReference>
<accession>A0A1K2F7F3</accession>
<organism evidence="3 4">
    <name type="scientific">Streptomyces atratus</name>
    <dbReference type="NCBI Taxonomy" id="1893"/>
    <lineage>
        <taxon>Bacteria</taxon>
        <taxon>Bacillati</taxon>
        <taxon>Actinomycetota</taxon>
        <taxon>Actinomycetes</taxon>
        <taxon>Kitasatosporales</taxon>
        <taxon>Streptomycetaceae</taxon>
        <taxon>Streptomyces</taxon>
    </lineage>
</organism>
<dbReference type="InterPro" id="IPR036390">
    <property type="entry name" value="WH_DNA-bd_sf"/>
</dbReference>
<reference evidence="3 4" key="1">
    <citation type="submission" date="2016-11" db="EMBL/GenBank/DDBJ databases">
        <authorList>
            <person name="Jaros S."/>
            <person name="Januszkiewicz K."/>
            <person name="Wedrychowicz H."/>
        </authorList>
    </citation>
    <scope>NUCLEOTIDE SEQUENCE [LARGE SCALE GENOMIC DNA]</scope>
    <source>
        <strain evidence="3 4">OK807</strain>
    </source>
</reference>
<keyword evidence="3" id="KW-0238">DNA-binding</keyword>
<dbReference type="InterPro" id="IPR039422">
    <property type="entry name" value="MarR/SlyA-like"/>
</dbReference>
<dbReference type="AlphaFoldDB" id="A0A1K2F7F3"/>
<dbReference type="Pfam" id="PF01047">
    <property type="entry name" value="MarR"/>
    <property type="match status" value="1"/>
</dbReference>
<evidence type="ECO:0000313" key="3">
    <source>
        <dbReference type="EMBL" id="SFY43326.1"/>
    </source>
</evidence>
<feature type="region of interest" description="Disordered" evidence="1">
    <location>
        <begin position="1"/>
        <end position="30"/>
    </location>
</feature>
<evidence type="ECO:0000313" key="4">
    <source>
        <dbReference type="Proteomes" id="UP000181909"/>
    </source>
</evidence>
<dbReference type="PANTHER" id="PTHR33164">
    <property type="entry name" value="TRANSCRIPTIONAL REGULATOR, MARR FAMILY"/>
    <property type="match status" value="1"/>
</dbReference>